<dbReference type="InterPro" id="IPR000829">
    <property type="entry name" value="DAGK"/>
</dbReference>
<feature type="binding site" evidence="22">
    <location>
        <position position="84"/>
    </location>
    <ligand>
        <name>ATP</name>
        <dbReference type="ChEBI" id="CHEBI:30616"/>
    </ligand>
</feature>
<keyword evidence="18" id="KW-0594">Phospholipid biosynthesis</keyword>
<keyword evidence="15 24" id="KW-1133">Transmembrane helix</keyword>
<comment type="caution">
    <text evidence="24">Lacks conserved residue(s) required for the propagation of feature annotation.</text>
</comment>
<evidence type="ECO:0000256" key="2">
    <source>
        <dbReference type="ARBA" id="ARBA00005967"/>
    </source>
</evidence>
<evidence type="ECO:0000256" key="21">
    <source>
        <dbReference type="PIRSR" id="PIRSR600829-2"/>
    </source>
</evidence>
<keyword evidence="17 24" id="KW-0472">Membrane</keyword>
<name>F5Z7X3_ALTNA</name>
<dbReference type="InterPro" id="IPR033718">
    <property type="entry name" value="DAGK_prok"/>
</dbReference>
<comment type="catalytic activity">
    <reaction evidence="24">
        <text>a 1,2-diacyl-sn-glycerol + ATP = a 1,2-diacyl-sn-glycero-3-phosphate + ADP + H(+)</text>
        <dbReference type="Rhea" id="RHEA:10272"/>
        <dbReference type="ChEBI" id="CHEBI:15378"/>
        <dbReference type="ChEBI" id="CHEBI:17815"/>
        <dbReference type="ChEBI" id="CHEBI:30616"/>
        <dbReference type="ChEBI" id="CHEBI:58608"/>
        <dbReference type="ChEBI" id="CHEBI:456216"/>
        <dbReference type="EC" id="2.7.1.107"/>
    </reaction>
</comment>
<keyword evidence="26" id="KW-1185">Reference proteome</keyword>
<keyword evidence="10 23" id="KW-0479">Metal-binding</keyword>
<dbReference type="eggNOG" id="COG0818">
    <property type="taxonomic scope" value="Bacteria"/>
</dbReference>
<evidence type="ECO:0000256" key="5">
    <source>
        <dbReference type="ARBA" id="ARBA00022475"/>
    </source>
</evidence>
<sequence length="125" mass="13903">MNKHCNVMPPKRSGFTRLYFATIYSYRGIKAAFSSEAAVRQEVVAMAILLPIVFMLEVTNSERVLLLFSLFVVLITELLNTAVEKLSDHVSTDMHELIGKAKDIGSAAVFISLILVLVTWGIILM</sequence>
<keyword evidence="6" id="KW-0444">Lipid biosynthesis</keyword>
<evidence type="ECO:0000256" key="14">
    <source>
        <dbReference type="ARBA" id="ARBA00022842"/>
    </source>
</evidence>
<feature type="binding site" evidence="21">
    <location>
        <position position="106"/>
    </location>
    <ligand>
        <name>substrate</name>
    </ligand>
</feature>
<evidence type="ECO:0000256" key="3">
    <source>
        <dbReference type="ARBA" id="ARBA00012133"/>
    </source>
</evidence>
<dbReference type="GO" id="GO:0005886">
    <property type="term" value="C:plasma membrane"/>
    <property type="evidence" value="ECO:0007669"/>
    <property type="project" value="UniProtKB-SubCell"/>
</dbReference>
<keyword evidence="14 23" id="KW-0460">Magnesium</keyword>
<evidence type="ECO:0000256" key="10">
    <source>
        <dbReference type="ARBA" id="ARBA00022723"/>
    </source>
</evidence>
<dbReference type="CDD" id="cd14264">
    <property type="entry name" value="DAGK_IM"/>
    <property type="match status" value="1"/>
</dbReference>
<comment type="subcellular location">
    <subcellularLocation>
        <location evidence="1 24">Cell inner membrane</location>
        <topology evidence="1 24">Multi-pass membrane protein</topology>
    </subcellularLocation>
</comment>
<evidence type="ECO:0000256" key="12">
    <source>
        <dbReference type="ARBA" id="ARBA00022777"/>
    </source>
</evidence>
<comment type="function">
    <text evidence="24">Catalyzes the ATP-dependent phosphorylation of sn-l,2-diacylglycerol (DAG) to phosphatidic acid. Involved in the recycling of diacylglycerol produced as a by-product during membrane-derived oligosaccharide (MDO) biosynthesis.</text>
</comment>
<dbReference type="InterPro" id="IPR036945">
    <property type="entry name" value="DAGK_sf"/>
</dbReference>
<evidence type="ECO:0000256" key="18">
    <source>
        <dbReference type="ARBA" id="ARBA00023209"/>
    </source>
</evidence>
<dbReference type="EC" id="2.7.1.107" evidence="3 24"/>
<evidence type="ECO:0000256" key="16">
    <source>
        <dbReference type="ARBA" id="ARBA00023098"/>
    </source>
</evidence>
<evidence type="ECO:0000256" key="6">
    <source>
        <dbReference type="ARBA" id="ARBA00022516"/>
    </source>
</evidence>
<feature type="transmembrane region" description="Helical" evidence="24">
    <location>
        <begin position="104"/>
        <end position="123"/>
    </location>
</feature>
<gene>
    <name evidence="25" type="ordered locus">ambt_08190</name>
</gene>
<dbReference type="EMBL" id="CP002339">
    <property type="protein sequence ID" value="AEF03166.1"/>
    <property type="molecule type" value="Genomic_DNA"/>
</dbReference>
<dbReference type="GO" id="GO:0046872">
    <property type="term" value="F:metal ion binding"/>
    <property type="evidence" value="ECO:0007669"/>
    <property type="project" value="UniProtKB-KW"/>
</dbReference>
<evidence type="ECO:0000256" key="23">
    <source>
        <dbReference type="PIRSR" id="PIRSR600829-4"/>
    </source>
</evidence>
<protein>
    <recommendedName>
        <fullName evidence="4 24">Diacylglycerol kinase</fullName>
        <ecNumber evidence="3 24">2.7.1.107</ecNumber>
    </recommendedName>
</protein>
<evidence type="ECO:0000313" key="26">
    <source>
        <dbReference type="Proteomes" id="UP000000683"/>
    </source>
</evidence>
<feature type="binding site" evidence="21">
    <location>
        <begin position="38"/>
        <end position="42"/>
    </location>
    <ligand>
        <name>substrate</name>
    </ligand>
</feature>
<keyword evidence="8 24" id="KW-0808">Transferase</keyword>
<dbReference type="PANTHER" id="PTHR34299:SF1">
    <property type="entry name" value="DIACYLGLYCEROL KINASE"/>
    <property type="match status" value="1"/>
</dbReference>
<keyword evidence="16 24" id="KW-0443">Lipid metabolism</keyword>
<evidence type="ECO:0000256" key="11">
    <source>
        <dbReference type="ARBA" id="ARBA00022741"/>
    </source>
</evidence>
<feature type="binding site" evidence="22">
    <location>
        <position position="24"/>
    </location>
    <ligand>
        <name>ATP</name>
        <dbReference type="ChEBI" id="CHEBI:30616"/>
    </ligand>
</feature>
<evidence type="ECO:0000256" key="8">
    <source>
        <dbReference type="ARBA" id="ARBA00022679"/>
    </source>
</evidence>
<feature type="transmembrane region" description="Helical" evidence="24">
    <location>
        <begin position="64"/>
        <end position="83"/>
    </location>
</feature>
<evidence type="ECO:0000256" key="22">
    <source>
        <dbReference type="PIRSR" id="PIRSR600829-3"/>
    </source>
</evidence>
<comment type="similarity">
    <text evidence="2 24">Belongs to the bacterial diacylglycerol kinase family.</text>
</comment>
<dbReference type="RefSeq" id="WP_013784104.1">
    <property type="nucleotide sequence ID" value="NC_015554.1"/>
</dbReference>
<dbReference type="Pfam" id="PF01219">
    <property type="entry name" value="DAGK_prokar"/>
    <property type="match status" value="1"/>
</dbReference>
<keyword evidence="12 24" id="KW-0418">Kinase</keyword>
<evidence type="ECO:0000256" key="13">
    <source>
        <dbReference type="ARBA" id="ARBA00022840"/>
    </source>
</evidence>
<dbReference type="GO" id="GO:0004143">
    <property type="term" value="F:ATP-dependent diacylglycerol kinase activity"/>
    <property type="evidence" value="ECO:0007669"/>
    <property type="project" value="UniProtKB-EC"/>
</dbReference>
<feature type="binding site" evidence="22">
    <location>
        <position position="36"/>
    </location>
    <ligand>
        <name>ATP</name>
        <dbReference type="ChEBI" id="CHEBI:30616"/>
    </ligand>
</feature>
<evidence type="ECO:0000256" key="4">
    <source>
        <dbReference type="ARBA" id="ARBA00017575"/>
    </source>
</evidence>
<evidence type="ECO:0000256" key="24">
    <source>
        <dbReference type="RuleBase" id="RU363065"/>
    </source>
</evidence>
<accession>F5Z7X3</accession>
<feature type="binding site" evidence="21">
    <location>
        <position position="63"/>
    </location>
    <ligand>
        <name>substrate</name>
    </ligand>
</feature>
<keyword evidence="9 24" id="KW-0812">Transmembrane</keyword>
<dbReference type="AlphaFoldDB" id="F5Z7X3"/>
<dbReference type="PANTHER" id="PTHR34299">
    <property type="entry name" value="DIACYLGLYCEROL KINASE"/>
    <property type="match status" value="1"/>
</dbReference>
<keyword evidence="7 24" id="KW-0997">Cell inner membrane</keyword>
<evidence type="ECO:0000256" key="20">
    <source>
        <dbReference type="PIRSR" id="PIRSR600829-1"/>
    </source>
</evidence>
<feature type="binding site" evidence="23">
    <location>
        <position position="36"/>
    </location>
    <ligand>
        <name>a divalent metal cation</name>
        <dbReference type="ChEBI" id="CHEBI:60240"/>
    </ligand>
</feature>
<feature type="binding site" evidence="22">
    <location>
        <position position="17"/>
    </location>
    <ligand>
        <name>ATP</name>
        <dbReference type="ChEBI" id="CHEBI:30616"/>
    </ligand>
</feature>
<evidence type="ECO:0000256" key="15">
    <source>
        <dbReference type="ARBA" id="ARBA00022989"/>
    </source>
</evidence>
<evidence type="ECO:0000256" key="19">
    <source>
        <dbReference type="ARBA" id="ARBA00023264"/>
    </source>
</evidence>
<evidence type="ECO:0000313" key="25">
    <source>
        <dbReference type="EMBL" id="AEF03166.1"/>
    </source>
</evidence>
<keyword evidence="5" id="KW-1003">Cell membrane</keyword>
<dbReference type="GO" id="GO:0005524">
    <property type="term" value="F:ATP binding"/>
    <property type="evidence" value="ECO:0007669"/>
    <property type="project" value="UniProtKB-KW"/>
</dbReference>
<evidence type="ECO:0000256" key="9">
    <source>
        <dbReference type="ARBA" id="ARBA00022692"/>
    </source>
</evidence>
<evidence type="ECO:0000256" key="7">
    <source>
        <dbReference type="ARBA" id="ARBA00022519"/>
    </source>
</evidence>
<feature type="binding site" evidence="21">
    <location>
        <position position="77"/>
    </location>
    <ligand>
        <name>substrate</name>
    </ligand>
</feature>
<evidence type="ECO:0000256" key="17">
    <source>
        <dbReference type="ARBA" id="ARBA00023136"/>
    </source>
</evidence>
<keyword evidence="19 24" id="KW-1208">Phospholipid metabolism</keyword>
<evidence type="ECO:0000256" key="1">
    <source>
        <dbReference type="ARBA" id="ARBA00004429"/>
    </source>
</evidence>
<feature type="binding site" evidence="23">
    <location>
        <position position="84"/>
    </location>
    <ligand>
        <name>a divalent metal cation</name>
        <dbReference type="ChEBI" id="CHEBI:60240"/>
    </ligand>
</feature>
<feature type="binding site" evidence="21">
    <location>
        <position position="17"/>
    </location>
    <ligand>
        <name>substrate</name>
    </ligand>
</feature>
<keyword evidence="13 22" id="KW-0067">ATP-binding</keyword>
<feature type="active site" description="Proton acceptor" evidence="20">
    <location>
        <position position="77"/>
    </location>
</feature>
<dbReference type="KEGG" id="alt:ambt_08190"/>
<proteinExistence type="inferred from homology"/>
<dbReference type="HOGENOM" id="CLU_112343_3_1_6"/>
<dbReference type="GO" id="GO:0006654">
    <property type="term" value="P:phosphatidic acid biosynthetic process"/>
    <property type="evidence" value="ECO:0007669"/>
    <property type="project" value="InterPro"/>
</dbReference>
<comment type="cofactor">
    <cofactor evidence="23">
        <name>Mg(2+)</name>
        <dbReference type="ChEBI" id="CHEBI:18420"/>
    </cofactor>
    <text evidence="23">Mn(2+), Zn(2+), Cd(2+) and Co(2+) support activity to lesser extents.</text>
</comment>
<reference evidence="25 26" key="1">
    <citation type="journal article" date="2011" name="J. Bacteriol.">
        <title>Complete genome sequence of the polycyclic aromatic hydrocarbon-degrading bacterium Alteromonas sp. strain SN2.</title>
        <authorList>
            <person name="Jin H.M."/>
            <person name="Jeong H."/>
            <person name="Moon E.J."/>
            <person name="Math R.K."/>
            <person name="Lee K."/>
            <person name="Kim H.J."/>
            <person name="Jeon C.O."/>
            <person name="Oh T.K."/>
            <person name="Kim J.F."/>
        </authorList>
    </citation>
    <scope>NUCLEOTIDE SEQUENCE [LARGE SCALE GENOMIC DNA]</scope>
    <source>
        <strain evidence="26">JCM 17741 / KACC 18427 / KCTC 11700BP / SN2</strain>
    </source>
</reference>
<dbReference type="Proteomes" id="UP000000683">
    <property type="component" value="Chromosome"/>
</dbReference>
<feature type="binding site" evidence="22">
    <location>
        <begin position="102"/>
        <end position="103"/>
    </location>
    <ligand>
        <name>ATP</name>
        <dbReference type="ChEBI" id="CHEBI:30616"/>
    </ligand>
</feature>
<dbReference type="Gene3D" id="1.10.287.3610">
    <property type="match status" value="1"/>
</dbReference>
<organism evidence="25 26">
    <name type="scientific">Alteromonas naphthalenivorans</name>
    <dbReference type="NCBI Taxonomy" id="715451"/>
    <lineage>
        <taxon>Bacteria</taxon>
        <taxon>Pseudomonadati</taxon>
        <taxon>Pseudomonadota</taxon>
        <taxon>Gammaproteobacteria</taxon>
        <taxon>Alteromonadales</taxon>
        <taxon>Alteromonadaceae</taxon>
        <taxon>Alteromonas/Salinimonas group</taxon>
        <taxon>Alteromonas</taxon>
    </lineage>
</organism>
<keyword evidence="11 22" id="KW-0547">Nucleotide-binding</keyword>